<evidence type="ECO:0000313" key="5">
    <source>
        <dbReference type="RefSeq" id="XP_019622619.1"/>
    </source>
</evidence>
<dbReference type="GO" id="GO:0005246">
    <property type="term" value="F:calcium channel regulator activity"/>
    <property type="evidence" value="ECO:0007669"/>
    <property type="project" value="TreeGrafter"/>
</dbReference>
<dbReference type="PRINTS" id="PR00449">
    <property type="entry name" value="RASTRNSFRMNG"/>
</dbReference>
<dbReference type="GO" id="GO:0003924">
    <property type="term" value="F:GTPase activity"/>
    <property type="evidence" value="ECO:0007669"/>
    <property type="project" value="InterPro"/>
</dbReference>
<dbReference type="Proteomes" id="UP000515135">
    <property type="component" value="Unplaced"/>
</dbReference>
<evidence type="ECO:0000313" key="4">
    <source>
        <dbReference type="Proteomes" id="UP000515135"/>
    </source>
</evidence>
<dbReference type="InterPro" id="IPR001806">
    <property type="entry name" value="Small_GTPase"/>
</dbReference>
<evidence type="ECO:0000256" key="1">
    <source>
        <dbReference type="ARBA" id="ARBA00008846"/>
    </source>
</evidence>
<evidence type="ECO:0000256" key="2">
    <source>
        <dbReference type="ARBA" id="ARBA00022553"/>
    </source>
</evidence>
<accession>A0A6P4YLR2</accession>
<comment type="similarity">
    <text evidence="1">Belongs to the small GTPase superfamily. RGK family.</text>
</comment>
<dbReference type="OrthoDB" id="5239715at2759"/>
<dbReference type="GeneID" id="109468736"/>
<dbReference type="KEGG" id="bbel:109468736"/>
<dbReference type="PROSITE" id="PS51419">
    <property type="entry name" value="RAB"/>
    <property type="match status" value="1"/>
</dbReference>
<sequence length="331" mass="38133">MAEKGVHFFDEPVDRRHTCLLGIPEDRLALKRHSLPVVPQIRISENTHDSIFDDDDDGDEWWTDQSVSSMDDLLGKSVPEYRVVVMGSAAVGKTSLRIEFCTTEIIREFIDEDDSMMLDMNERTFSVDGMETTLHLTDTSGHLCQRLCEDEELELTVEDKHKEKNGEENENYVRRRDQYIPKGDAYLIVYAINDRESFKTASKLLIKLRRSRPLHDIPVILVGNKRDLERSREVKKKEGIACAKVMECKFIETSTTIRHNIDELFEGVVRQIRLRSNVEERDSELMQKMTSSERRGSKGILGKAKNLLTSMLPKKRRNRLVSSSCNDLSVL</sequence>
<dbReference type="AlphaFoldDB" id="A0A6P4YLR2"/>
<dbReference type="SUPFAM" id="SSF52540">
    <property type="entry name" value="P-loop containing nucleoside triphosphate hydrolases"/>
    <property type="match status" value="1"/>
</dbReference>
<dbReference type="GO" id="GO:0005886">
    <property type="term" value="C:plasma membrane"/>
    <property type="evidence" value="ECO:0007669"/>
    <property type="project" value="TreeGrafter"/>
</dbReference>
<dbReference type="SMART" id="SM00173">
    <property type="entry name" value="RAS"/>
    <property type="match status" value="1"/>
</dbReference>
<dbReference type="PANTHER" id="PTHR45775">
    <property type="entry name" value="RAD, GEM/KIR FAMILY MEMBER 2, ISOFORM C"/>
    <property type="match status" value="1"/>
</dbReference>
<proteinExistence type="inferred from homology"/>
<gene>
    <name evidence="5" type="primary">LOC109468736</name>
</gene>
<dbReference type="SMART" id="SM00174">
    <property type="entry name" value="RHO"/>
    <property type="match status" value="1"/>
</dbReference>
<dbReference type="PANTHER" id="PTHR45775:SF6">
    <property type="entry name" value="RAD, GEM_KIR FAMILY MEMBER 2, ISOFORM C"/>
    <property type="match status" value="1"/>
</dbReference>
<dbReference type="SMART" id="SM00175">
    <property type="entry name" value="RAB"/>
    <property type="match status" value="1"/>
</dbReference>
<evidence type="ECO:0000256" key="3">
    <source>
        <dbReference type="ARBA" id="ARBA00022741"/>
    </source>
</evidence>
<dbReference type="GO" id="GO:0005525">
    <property type="term" value="F:GTP binding"/>
    <property type="evidence" value="ECO:0007669"/>
    <property type="project" value="InterPro"/>
</dbReference>
<keyword evidence="4" id="KW-1185">Reference proteome</keyword>
<keyword evidence="3" id="KW-0547">Nucleotide-binding</keyword>
<dbReference type="Pfam" id="PF00071">
    <property type="entry name" value="Ras"/>
    <property type="match status" value="2"/>
</dbReference>
<protein>
    <submittedName>
        <fullName evidence="5">GTP-binding protein GEM-like isoform X1</fullName>
    </submittedName>
</protein>
<dbReference type="InterPro" id="IPR051641">
    <property type="entry name" value="RGK_GTP-binding_reg"/>
</dbReference>
<dbReference type="InterPro" id="IPR027417">
    <property type="entry name" value="P-loop_NTPase"/>
</dbReference>
<organism evidence="4 5">
    <name type="scientific">Branchiostoma belcheri</name>
    <name type="common">Amphioxus</name>
    <dbReference type="NCBI Taxonomy" id="7741"/>
    <lineage>
        <taxon>Eukaryota</taxon>
        <taxon>Metazoa</taxon>
        <taxon>Chordata</taxon>
        <taxon>Cephalochordata</taxon>
        <taxon>Leptocardii</taxon>
        <taxon>Amphioxiformes</taxon>
        <taxon>Branchiostomatidae</taxon>
        <taxon>Branchiostoma</taxon>
    </lineage>
</organism>
<reference evidence="5" key="1">
    <citation type="submission" date="2025-08" db="UniProtKB">
        <authorList>
            <consortium name="RefSeq"/>
        </authorList>
    </citation>
    <scope>IDENTIFICATION</scope>
    <source>
        <tissue evidence="5">Gonad</tissue>
    </source>
</reference>
<name>A0A6P4YLR2_BRABE</name>
<keyword evidence="2" id="KW-0597">Phosphoprotein</keyword>
<dbReference type="Gene3D" id="3.40.50.300">
    <property type="entry name" value="P-loop containing nucleotide triphosphate hydrolases"/>
    <property type="match status" value="1"/>
</dbReference>
<dbReference type="RefSeq" id="XP_019622619.1">
    <property type="nucleotide sequence ID" value="XM_019767060.1"/>
</dbReference>
<dbReference type="PROSITE" id="PS51421">
    <property type="entry name" value="RAS"/>
    <property type="match status" value="1"/>
</dbReference>